<dbReference type="InterPro" id="IPR028096">
    <property type="entry name" value="EfeO_Cupredoxin"/>
</dbReference>
<name>A0A1G1Y4W1_9BACT</name>
<comment type="caution">
    <text evidence="3">The sequence shown here is derived from an EMBL/GenBank/DDBJ whole genome shotgun (WGS) entry which is preliminary data.</text>
</comment>
<gene>
    <name evidence="3" type="ORF">A2663_01130</name>
</gene>
<evidence type="ECO:0000259" key="2">
    <source>
        <dbReference type="Pfam" id="PF13473"/>
    </source>
</evidence>
<keyword evidence="1" id="KW-0472">Membrane</keyword>
<protein>
    <recommendedName>
        <fullName evidence="2">EfeO-type cupredoxin-like domain-containing protein</fullName>
    </recommendedName>
</protein>
<proteinExistence type="predicted"/>
<evidence type="ECO:0000256" key="1">
    <source>
        <dbReference type="SAM" id="Phobius"/>
    </source>
</evidence>
<keyword evidence="1" id="KW-1133">Transmembrane helix</keyword>
<evidence type="ECO:0000313" key="3">
    <source>
        <dbReference type="EMBL" id="OGY47365.1"/>
    </source>
</evidence>
<feature type="domain" description="EfeO-type cupredoxin-like" evidence="2">
    <location>
        <begin position="14"/>
        <end position="121"/>
    </location>
</feature>
<reference evidence="3 4" key="1">
    <citation type="journal article" date="2016" name="Nat. Commun.">
        <title>Thousands of microbial genomes shed light on interconnected biogeochemical processes in an aquifer system.</title>
        <authorList>
            <person name="Anantharaman K."/>
            <person name="Brown C.T."/>
            <person name="Hug L.A."/>
            <person name="Sharon I."/>
            <person name="Castelle C.J."/>
            <person name="Probst A.J."/>
            <person name="Thomas B.C."/>
            <person name="Singh A."/>
            <person name="Wilkins M.J."/>
            <person name="Karaoz U."/>
            <person name="Brodie E.L."/>
            <person name="Williams K.H."/>
            <person name="Hubbard S.S."/>
            <person name="Banfield J.F."/>
        </authorList>
    </citation>
    <scope>NUCLEOTIDE SEQUENCE [LARGE SCALE GENOMIC DNA]</scope>
</reference>
<sequence>MTIIGIILILAVIGLYAFWIWYTKNQSGVSAKTEGEIQVFDILVKGVYSPGVIAAKLGKPIKINFKRDESAECSRFVNFPDFKIRKELPEGKTITIELAPDKKGEFAFACDMGMYQGRLIIG</sequence>
<dbReference type="InterPro" id="IPR008972">
    <property type="entry name" value="Cupredoxin"/>
</dbReference>
<dbReference type="AlphaFoldDB" id="A0A1G1Y4W1"/>
<feature type="transmembrane region" description="Helical" evidence="1">
    <location>
        <begin position="6"/>
        <end position="22"/>
    </location>
</feature>
<dbReference type="Pfam" id="PF13473">
    <property type="entry name" value="Cupredoxin_1"/>
    <property type="match status" value="1"/>
</dbReference>
<evidence type="ECO:0000313" key="4">
    <source>
        <dbReference type="Proteomes" id="UP000178432"/>
    </source>
</evidence>
<dbReference type="EMBL" id="MHIF01000042">
    <property type="protein sequence ID" value="OGY47365.1"/>
    <property type="molecule type" value="Genomic_DNA"/>
</dbReference>
<organism evidence="3 4">
    <name type="scientific">Candidatus Buchananbacteria bacterium RIFCSPHIGHO2_01_FULL_46_12</name>
    <dbReference type="NCBI Taxonomy" id="1797536"/>
    <lineage>
        <taxon>Bacteria</taxon>
        <taxon>Candidatus Buchananiibacteriota</taxon>
    </lineage>
</organism>
<dbReference type="SUPFAM" id="SSF49503">
    <property type="entry name" value="Cupredoxins"/>
    <property type="match status" value="1"/>
</dbReference>
<dbReference type="Proteomes" id="UP000178432">
    <property type="component" value="Unassembled WGS sequence"/>
</dbReference>
<dbReference type="Gene3D" id="2.60.40.420">
    <property type="entry name" value="Cupredoxins - blue copper proteins"/>
    <property type="match status" value="1"/>
</dbReference>
<keyword evidence="1" id="KW-0812">Transmembrane</keyword>
<accession>A0A1G1Y4W1</accession>